<keyword evidence="3 7" id="KW-1133">Transmembrane helix</keyword>
<gene>
    <name evidence="9" type="ORF">C5167_043978</name>
</gene>
<dbReference type="Proteomes" id="UP000316621">
    <property type="component" value="Chromosome 10"/>
</dbReference>
<dbReference type="PANTHER" id="PTHR31448:SF32">
    <property type="entry name" value="MYOSIN-BINDING PROTEIN 1"/>
    <property type="match status" value="1"/>
</dbReference>
<evidence type="ECO:0000256" key="1">
    <source>
        <dbReference type="ARBA" id="ARBA00004167"/>
    </source>
</evidence>
<feature type="region of interest" description="Disordered" evidence="6">
    <location>
        <begin position="592"/>
        <end position="624"/>
    </location>
</feature>
<dbReference type="GO" id="GO:0080115">
    <property type="term" value="F:myosin XI tail binding"/>
    <property type="evidence" value="ECO:0007669"/>
    <property type="project" value="UniProtKB-ARBA"/>
</dbReference>
<dbReference type="OMA" id="MCDECLA"/>
<evidence type="ECO:0000256" key="2">
    <source>
        <dbReference type="ARBA" id="ARBA00022692"/>
    </source>
</evidence>
<feature type="coiled-coil region" evidence="5">
    <location>
        <begin position="982"/>
        <end position="1016"/>
    </location>
</feature>
<dbReference type="GO" id="GO:0016020">
    <property type="term" value="C:membrane"/>
    <property type="evidence" value="ECO:0007669"/>
    <property type="project" value="UniProtKB-SubCell"/>
</dbReference>
<evidence type="ECO:0000313" key="9">
    <source>
        <dbReference type="EMBL" id="RZC81408.1"/>
    </source>
</evidence>
<keyword evidence="2 7" id="KW-0812">Transmembrane</keyword>
<dbReference type="InterPro" id="IPR039306">
    <property type="entry name" value="MYOB"/>
</dbReference>
<feature type="region of interest" description="Disordered" evidence="6">
    <location>
        <begin position="229"/>
        <end position="265"/>
    </location>
</feature>
<sequence length="1047" mass="115185">MDTRTAPSVKLQKGSRGFSAGLASAFHEWLLIFFLFVNAVFSYLVTKFARSNKLKTPCLLCSRLDHVLGNESPGFYKDLICGAHKLEISSLVYCHIHDKLADVRDMCEGCLFSFTSEKKSVLETNRFLVGKLGSNLESCFHLDASPKDPFSKKQCSCCKETWNSRAYDQKLFQKKSIGPEGQGGHSHLNHSDSLETGNKKMSGQLKTSYLRSRSFEALSHIGYSELKLTSESESEIPLSEDEDDDDDDDDTSTMAHNVEDPSKEIESNCIQPESATVTAQILHNVFAPKKFISCSPAFSVHLPNEKIDVGEPDSLTPLHSTQGGLPTIAVEVPDDKTDAGGHNCLTPMHSDQAGSPSVSVEVQKGKIDACEPNYLIPGLSDQTHSSTLSVTVPKEKFDVGEPDYLTPVLSDQPVLHALSVQIPKEKTDAGEPDYLTPVFSEQAGSPLLSVQIPNDQVDVGEPEYLTPLVSVRAGSPELPVLVQDENIDAHESNYLTPLAFSDAIGHGLEELDWHQSEQLDDPAAPPEVVPQKDIRSTEIAKPVAEASGGTLDTSGTGLDQAVTIKTEKVAEFENDRITTSGLCSRKDEATDTLHAEETGNSGQNHGTEDDEMPKLEAGHTTPNPVNSTFSLKLVIGNKGNPISTIFAEQLTPKNSTIHEDLKLLLSQAARGVESSSNDMSPRALDRYESGIESLDGSVVSEIDGESVIDRLKRQIEHDRKSMNALYKELEEERNASAVAANQAMTMITRLQEEKASLHMEALQYLRMMEEQAEYDVDALQKANDLLAEREKDIQDLEEELDIYRIKFPDIDAIQDSWHDLGGGDVKIEQSDVSCSNLPNNLLLSEKSKDGNKPGEIDARVGYTSLIKDSLSEFEDEKLYITRCLKKLETRLNLLLSNKVYANKSNSGYLGEECHGVNGSSLQNGHLEENESLGNKGSTYIGEISVEESSNSPAGNDQLLSKENHHSDSYPQKESTADRGADLVSLENEVAELNERLEALEEDRSFVEHTINALQKSGEGMQFVQEIAHHLRELRWIGTKRIEQAVVT</sequence>
<feature type="coiled-coil region" evidence="5">
    <location>
        <begin position="779"/>
        <end position="806"/>
    </location>
</feature>
<dbReference type="InterPro" id="IPR007656">
    <property type="entry name" value="GTD-bd"/>
</dbReference>
<evidence type="ECO:0000313" key="10">
    <source>
        <dbReference type="Proteomes" id="UP000316621"/>
    </source>
</evidence>
<protein>
    <recommendedName>
        <fullName evidence="8">GTD-binding domain-containing protein</fullName>
    </recommendedName>
</protein>
<organism evidence="9 10">
    <name type="scientific">Papaver somniferum</name>
    <name type="common">Opium poppy</name>
    <dbReference type="NCBI Taxonomy" id="3469"/>
    <lineage>
        <taxon>Eukaryota</taxon>
        <taxon>Viridiplantae</taxon>
        <taxon>Streptophyta</taxon>
        <taxon>Embryophyta</taxon>
        <taxon>Tracheophyta</taxon>
        <taxon>Spermatophyta</taxon>
        <taxon>Magnoliopsida</taxon>
        <taxon>Ranunculales</taxon>
        <taxon>Papaveraceae</taxon>
        <taxon>Papaveroideae</taxon>
        <taxon>Papaver</taxon>
    </lineage>
</organism>
<evidence type="ECO:0000259" key="8">
    <source>
        <dbReference type="PROSITE" id="PS51775"/>
    </source>
</evidence>
<proteinExistence type="predicted"/>
<evidence type="ECO:0000256" key="7">
    <source>
        <dbReference type="SAM" id="Phobius"/>
    </source>
</evidence>
<accession>A0A4Y7LA69</accession>
<keyword evidence="5" id="KW-0175">Coiled coil</keyword>
<dbReference type="Pfam" id="PF04576">
    <property type="entry name" value="Zein-binding"/>
    <property type="match status" value="1"/>
</dbReference>
<feature type="region of interest" description="Disordered" evidence="6">
    <location>
        <begin position="176"/>
        <end position="200"/>
    </location>
</feature>
<evidence type="ECO:0000256" key="6">
    <source>
        <dbReference type="SAM" id="MobiDB-lite"/>
    </source>
</evidence>
<dbReference type="PANTHER" id="PTHR31448">
    <property type="entry name" value="MYOSIN-BINDING PROTEIN 2"/>
    <property type="match status" value="1"/>
</dbReference>
<dbReference type="PROSITE" id="PS51775">
    <property type="entry name" value="GTD_BINDING"/>
    <property type="match status" value="1"/>
</dbReference>
<dbReference type="OrthoDB" id="1047602at2759"/>
<dbReference type="AlphaFoldDB" id="A0A4Y7LA69"/>
<feature type="compositionally biased region" description="Polar residues" evidence="6">
    <location>
        <begin position="946"/>
        <end position="958"/>
    </location>
</feature>
<dbReference type="EMBL" id="CM010724">
    <property type="protein sequence ID" value="RZC81408.1"/>
    <property type="molecule type" value="Genomic_DNA"/>
</dbReference>
<keyword evidence="10" id="KW-1185">Reference proteome</keyword>
<feature type="region of interest" description="Disordered" evidence="6">
    <location>
        <begin position="946"/>
        <end position="980"/>
    </location>
</feature>
<evidence type="ECO:0000256" key="4">
    <source>
        <dbReference type="ARBA" id="ARBA00023136"/>
    </source>
</evidence>
<evidence type="ECO:0000256" key="3">
    <source>
        <dbReference type="ARBA" id="ARBA00022989"/>
    </source>
</evidence>
<feature type="domain" description="GTD-binding" evidence="8">
    <location>
        <begin position="706"/>
        <end position="804"/>
    </location>
</feature>
<name>A0A4Y7LA69_PAPSO</name>
<feature type="transmembrane region" description="Helical" evidence="7">
    <location>
        <begin position="21"/>
        <end position="45"/>
    </location>
</feature>
<dbReference type="Gramene" id="RZC81408">
    <property type="protein sequence ID" value="RZC81408"/>
    <property type="gene ID" value="C5167_043978"/>
</dbReference>
<feature type="compositionally biased region" description="Acidic residues" evidence="6">
    <location>
        <begin position="232"/>
        <end position="251"/>
    </location>
</feature>
<reference evidence="9 10" key="1">
    <citation type="journal article" date="2018" name="Science">
        <title>The opium poppy genome and morphinan production.</title>
        <authorList>
            <person name="Guo L."/>
            <person name="Winzer T."/>
            <person name="Yang X."/>
            <person name="Li Y."/>
            <person name="Ning Z."/>
            <person name="He Z."/>
            <person name="Teodor R."/>
            <person name="Lu Y."/>
            <person name="Bowser T.A."/>
            <person name="Graham I.A."/>
            <person name="Ye K."/>
        </authorList>
    </citation>
    <scope>NUCLEOTIDE SEQUENCE [LARGE SCALE GENOMIC DNA]</scope>
    <source>
        <strain evidence="10">cv. HN1</strain>
        <tissue evidence="9">Leaves</tissue>
    </source>
</reference>
<comment type="subcellular location">
    <subcellularLocation>
        <location evidence="1">Membrane</location>
        <topology evidence="1">Single-pass membrane protein</topology>
    </subcellularLocation>
</comment>
<keyword evidence="4 7" id="KW-0472">Membrane</keyword>
<evidence type="ECO:0000256" key="5">
    <source>
        <dbReference type="SAM" id="Coils"/>
    </source>
</evidence>